<dbReference type="NCBIfam" id="TIGR00667">
    <property type="entry name" value="aat"/>
    <property type="match status" value="1"/>
</dbReference>
<evidence type="ECO:0000256" key="12">
    <source>
        <dbReference type="ARBA" id="ARBA00077136"/>
    </source>
</evidence>
<evidence type="ECO:0000256" key="13">
    <source>
        <dbReference type="ARBA" id="ARBA00077165"/>
    </source>
</evidence>
<keyword evidence="4 15" id="KW-0012">Acyltransferase</keyword>
<comment type="catalytic activity">
    <reaction evidence="5 15">
        <text>L-phenylalanyl-tRNA(Phe) + an N-terminal L-alpha-aminoacyl-[protein] = an N-terminal L-phenylalanyl-L-alpha-aminoacyl-[protein] + tRNA(Phe)</text>
        <dbReference type="Rhea" id="RHEA:43632"/>
        <dbReference type="Rhea" id="RHEA-COMP:9668"/>
        <dbReference type="Rhea" id="RHEA-COMP:9699"/>
        <dbReference type="Rhea" id="RHEA-COMP:10636"/>
        <dbReference type="Rhea" id="RHEA-COMP:10637"/>
        <dbReference type="ChEBI" id="CHEBI:78442"/>
        <dbReference type="ChEBI" id="CHEBI:78531"/>
        <dbReference type="ChEBI" id="CHEBI:78597"/>
        <dbReference type="ChEBI" id="CHEBI:83561"/>
        <dbReference type="EC" id="2.3.2.6"/>
    </reaction>
</comment>
<evidence type="ECO:0000256" key="3">
    <source>
        <dbReference type="ARBA" id="ARBA00022679"/>
    </source>
</evidence>
<dbReference type="HAMAP" id="MF_00688">
    <property type="entry name" value="Leu_Phe_trans"/>
    <property type="match status" value="1"/>
</dbReference>
<dbReference type="PANTHER" id="PTHR30098:SF2">
    <property type="entry name" value="LEUCYL_PHENYLALANYL-TRNA--PROTEIN TRANSFERASE"/>
    <property type="match status" value="1"/>
</dbReference>
<evidence type="ECO:0000256" key="14">
    <source>
        <dbReference type="ARBA" id="ARBA00083640"/>
    </source>
</evidence>
<proteinExistence type="inferred from homology"/>
<gene>
    <name evidence="15" type="primary">aat</name>
    <name evidence="16" type="ORF">FPB0191_01543</name>
</gene>
<dbReference type="FunFam" id="3.40.630.70:FF:000001">
    <property type="entry name" value="Leucyl/phenylalanyl-tRNA--protein transferase"/>
    <property type="match status" value="1"/>
</dbReference>
<dbReference type="FunFam" id="3.30.70.3550:FF:000001">
    <property type="entry name" value="Leucyl/phenylalanyl-tRNA--protein transferase"/>
    <property type="match status" value="1"/>
</dbReference>
<sequence>MLLTNLDDCLTFPDPNNALSYYNGLIAQGGDLSVERLLAAYHQGIFPWFSEDEPILWWSPDPRAVFDPLQFYVNRTFSKFLKKCDYQVTINHDFLSVIHGCAKNHGDTWITDEMINAYSKLHQLGFAHSVEVWQNDYLIGGLYGVSQGGIFCGESMFSLKSNASKIALYAFSHHFADCGGLLIDCQVLNEHTAQLGAFNIPRKDYLRYLKQLQTIILKPHCYQKQYLRYHSFC</sequence>
<protein>
    <recommendedName>
        <fullName evidence="11 15">Leucyl/phenylalanyl-tRNA--protein transferase</fullName>
        <ecNumber evidence="10 15">2.3.2.6</ecNumber>
    </recommendedName>
    <alternativeName>
        <fullName evidence="12 15">L/F-transferase</fullName>
    </alternativeName>
    <alternativeName>
        <fullName evidence="13 15">Leucyltransferase</fullName>
    </alternativeName>
    <alternativeName>
        <fullName evidence="14 15">Phenyalanyltransferase</fullName>
    </alternativeName>
</protein>
<keyword evidence="3 15" id="KW-0808">Transferase</keyword>
<evidence type="ECO:0000256" key="6">
    <source>
        <dbReference type="ARBA" id="ARBA00050652"/>
    </source>
</evidence>
<dbReference type="KEGG" id="fpp:FPB0191_01543"/>
<dbReference type="Gene3D" id="3.40.630.70">
    <property type="entry name" value="Leucyl/phenylalanyl-tRNA-protein transferase, C-terminal domain"/>
    <property type="match status" value="1"/>
</dbReference>
<dbReference type="AlphaFoldDB" id="A0A0A7S1H3"/>
<dbReference type="SUPFAM" id="SSF55729">
    <property type="entry name" value="Acyl-CoA N-acyltransferases (Nat)"/>
    <property type="match status" value="1"/>
</dbReference>
<dbReference type="InterPro" id="IPR004616">
    <property type="entry name" value="Leu/Phe-tRNA_Trfase"/>
</dbReference>
<dbReference type="RefSeq" id="WP_039105106.1">
    <property type="nucleotide sequence ID" value="NZ_CALYQC010000028.1"/>
</dbReference>
<comment type="catalytic activity">
    <reaction evidence="6 15">
        <text>N-terminal L-arginyl-[protein] + L-leucyl-tRNA(Leu) = N-terminal L-leucyl-L-arginyl-[protein] + tRNA(Leu) + H(+)</text>
        <dbReference type="Rhea" id="RHEA:50416"/>
        <dbReference type="Rhea" id="RHEA-COMP:9613"/>
        <dbReference type="Rhea" id="RHEA-COMP:9622"/>
        <dbReference type="Rhea" id="RHEA-COMP:12672"/>
        <dbReference type="Rhea" id="RHEA-COMP:12673"/>
        <dbReference type="ChEBI" id="CHEBI:15378"/>
        <dbReference type="ChEBI" id="CHEBI:64719"/>
        <dbReference type="ChEBI" id="CHEBI:78442"/>
        <dbReference type="ChEBI" id="CHEBI:78494"/>
        <dbReference type="ChEBI" id="CHEBI:133044"/>
        <dbReference type="EC" id="2.3.2.6"/>
    </reaction>
</comment>
<dbReference type="STRING" id="1267021.FPB0191_01543"/>
<comment type="subcellular location">
    <subcellularLocation>
        <location evidence="1 15">Cytoplasm</location>
    </subcellularLocation>
</comment>
<dbReference type="GO" id="GO:0005737">
    <property type="term" value="C:cytoplasm"/>
    <property type="evidence" value="ECO:0007669"/>
    <property type="project" value="UniProtKB-SubCell"/>
</dbReference>
<accession>A0A0A7S1H3</accession>
<evidence type="ECO:0000256" key="11">
    <source>
        <dbReference type="ARBA" id="ARBA00074372"/>
    </source>
</evidence>
<dbReference type="EC" id="2.3.2.6" evidence="10 15"/>
<evidence type="ECO:0000313" key="17">
    <source>
        <dbReference type="Proteomes" id="UP000030901"/>
    </source>
</evidence>
<dbReference type="Pfam" id="PF03588">
    <property type="entry name" value="Leu_Phe_trans"/>
    <property type="match status" value="1"/>
</dbReference>
<evidence type="ECO:0000256" key="4">
    <source>
        <dbReference type="ARBA" id="ARBA00023315"/>
    </source>
</evidence>
<dbReference type="GO" id="GO:0008914">
    <property type="term" value="F:leucyl-tRNA--protein transferase activity"/>
    <property type="evidence" value="ECO:0007669"/>
    <property type="project" value="UniProtKB-UniRule"/>
</dbReference>
<dbReference type="InterPro" id="IPR042203">
    <property type="entry name" value="Leu/Phe-tRNA_Trfase_C"/>
</dbReference>
<evidence type="ECO:0000256" key="15">
    <source>
        <dbReference type="HAMAP-Rule" id="MF_00688"/>
    </source>
</evidence>
<evidence type="ECO:0000256" key="1">
    <source>
        <dbReference type="ARBA" id="ARBA00004496"/>
    </source>
</evidence>
<dbReference type="HOGENOM" id="CLU_075045_0_0_6"/>
<dbReference type="InterPro" id="IPR042221">
    <property type="entry name" value="Leu/Phe-tRNA_Trfase_N"/>
</dbReference>
<dbReference type="EMBL" id="CP009056">
    <property type="protein sequence ID" value="AJA45359.1"/>
    <property type="molecule type" value="Genomic_DNA"/>
</dbReference>
<evidence type="ECO:0000256" key="10">
    <source>
        <dbReference type="ARBA" id="ARBA00066767"/>
    </source>
</evidence>
<comment type="function">
    <text evidence="8 15">Functions in the N-end rule pathway of protein degradation where it conjugates Leu, Phe and, less efficiently, Met from aminoacyl-tRNAs to the N-termini of proteins containing an N-terminal arginine or lysine.</text>
</comment>
<dbReference type="PANTHER" id="PTHR30098">
    <property type="entry name" value="LEUCYL/PHENYLALANYL-TRNA--PROTEIN TRANSFERASE"/>
    <property type="match status" value="1"/>
</dbReference>
<dbReference type="GO" id="GO:0030163">
    <property type="term" value="P:protein catabolic process"/>
    <property type="evidence" value="ECO:0007669"/>
    <property type="project" value="UniProtKB-UniRule"/>
</dbReference>
<name>A0A0A7S1H3_FRIPE</name>
<evidence type="ECO:0000313" key="16">
    <source>
        <dbReference type="EMBL" id="AJA45359.1"/>
    </source>
</evidence>
<evidence type="ECO:0000256" key="5">
    <source>
        <dbReference type="ARBA" id="ARBA00050607"/>
    </source>
</evidence>
<keyword evidence="17" id="KW-1185">Reference proteome</keyword>
<organism evidence="16 17">
    <name type="scientific">Frischella perrara</name>
    <dbReference type="NCBI Taxonomy" id="1267021"/>
    <lineage>
        <taxon>Bacteria</taxon>
        <taxon>Pseudomonadati</taxon>
        <taxon>Pseudomonadota</taxon>
        <taxon>Gammaproteobacteria</taxon>
        <taxon>Orbales</taxon>
        <taxon>Orbaceae</taxon>
        <taxon>Frischella</taxon>
    </lineage>
</organism>
<comment type="similarity">
    <text evidence="9 15">Belongs to the L/F-transferase family.</text>
</comment>
<evidence type="ECO:0000256" key="2">
    <source>
        <dbReference type="ARBA" id="ARBA00022490"/>
    </source>
</evidence>
<evidence type="ECO:0000256" key="7">
    <source>
        <dbReference type="ARBA" id="ARBA00051538"/>
    </source>
</evidence>
<evidence type="ECO:0000256" key="9">
    <source>
        <dbReference type="ARBA" id="ARBA00061535"/>
    </source>
</evidence>
<dbReference type="Proteomes" id="UP000030901">
    <property type="component" value="Chromosome"/>
</dbReference>
<reference evidence="16 17" key="1">
    <citation type="journal article" date="2014" name="Appl. Environ. Microbiol.">
        <title>Gut symbionts from distinct hosts exhibit genotoxic activity via divergent colibactin biosynthetic pathways.</title>
        <authorList>
            <person name="Engel P."/>
            <person name="Vizcaino M.I."/>
            <person name="Crawford J.M."/>
        </authorList>
    </citation>
    <scope>NUCLEOTIDE SEQUENCE [LARGE SCALE GENOMIC DNA]</scope>
    <source>
        <strain evidence="16 17">PEB0191</strain>
    </source>
</reference>
<dbReference type="Gene3D" id="3.30.70.3550">
    <property type="entry name" value="Leucyl/phenylalanyl-tRNA-protein transferase, N-terminal domain"/>
    <property type="match status" value="1"/>
</dbReference>
<dbReference type="InterPro" id="IPR016181">
    <property type="entry name" value="Acyl_CoA_acyltransferase"/>
</dbReference>
<comment type="catalytic activity">
    <reaction evidence="7 15">
        <text>N-terminal L-lysyl-[protein] + L-leucyl-tRNA(Leu) = N-terminal L-leucyl-L-lysyl-[protein] + tRNA(Leu) + H(+)</text>
        <dbReference type="Rhea" id="RHEA:12340"/>
        <dbReference type="Rhea" id="RHEA-COMP:9613"/>
        <dbReference type="Rhea" id="RHEA-COMP:9622"/>
        <dbReference type="Rhea" id="RHEA-COMP:12670"/>
        <dbReference type="Rhea" id="RHEA-COMP:12671"/>
        <dbReference type="ChEBI" id="CHEBI:15378"/>
        <dbReference type="ChEBI" id="CHEBI:65249"/>
        <dbReference type="ChEBI" id="CHEBI:78442"/>
        <dbReference type="ChEBI" id="CHEBI:78494"/>
        <dbReference type="ChEBI" id="CHEBI:133043"/>
        <dbReference type="EC" id="2.3.2.6"/>
    </reaction>
</comment>
<dbReference type="OrthoDB" id="9790282at2"/>
<evidence type="ECO:0000256" key="8">
    <source>
        <dbReference type="ARBA" id="ARBA00054043"/>
    </source>
</evidence>
<keyword evidence="2 15" id="KW-0963">Cytoplasm</keyword>